<dbReference type="AlphaFoldDB" id="C6V3Z0"/>
<name>C6V3Z0_NEORI</name>
<keyword evidence="4" id="KW-1185">Reference proteome</keyword>
<evidence type="ECO:0000313" key="4">
    <source>
        <dbReference type="Proteomes" id="UP000001627"/>
    </source>
</evidence>
<dbReference type="RefSeq" id="WP_012779505.1">
    <property type="nucleotide sequence ID" value="NC_013009.1"/>
</dbReference>
<feature type="transmembrane region" description="Helical" evidence="2">
    <location>
        <begin position="7"/>
        <end position="29"/>
    </location>
</feature>
<dbReference type="HOGENOM" id="CLU_565994_0_0_5"/>
<gene>
    <name evidence="3" type="ordered locus">NRI_0109</name>
</gene>
<evidence type="ECO:0000256" key="2">
    <source>
        <dbReference type="SAM" id="Phobius"/>
    </source>
</evidence>
<protein>
    <submittedName>
        <fullName evidence="3">Uncharacterized protein</fullName>
    </submittedName>
</protein>
<keyword evidence="2" id="KW-1133">Transmembrane helix</keyword>
<evidence type="ECO:0000313" key="3">
    <source>
        <dbReference type="EMBL" id="ACT69108.1"/>
    </source>
</evidence>
<keyword evidence="2" id="KW-0472">Membrane</keyword>
<dbReference type="KEGG" id="nri:NRI_0109"/>
<dbReference type="OrthoDB" id="9818826at2"/>
<accession>C6V3Z0</accession>
<evidence type="ECO:0000256" key="1">
    <source>
        <dbReference type="SAM" id="MobiDB-lite"/>
    </source>
</evidence>
<dbReference type="Proteomes" id="UP000001627">
    <property type="component" value="Chromosome"/>
</dbReference>
<reference evidence="3 4" key="1">
    <citation type="journal article" date="2009" name="Nucleic Acids Res.">
        <title>Analysis of complete genome sequence of Neorickettsia risticii: causative agent of Potomac horse fever.</title>
        <authorList>
            <person name="Lin M."/>
            <person name="Zhang C."/>
            <person name="Gibson K."/>
            <person name="Rikihisa Y."/>
        </authorList>
    </citation>
    <scope>NUCLEOTIDE SEQUENCE [LARGE SCALE GENOMIC DNA]</scope>
    <source>
        <strain evidence="3 4">Illinois</strain>
    </source>
</reference>
<feature type="compositionally biased region" description="Low complexity" evidence="1">
    <location>
        <begin position="94"/>
        <end position="103"/>
    </location>
</feature>
<organism evidence="3 4">
    <name type="scientific">Neorickettsia risticii (strain Illinois)</name>
    <dbReference type="NCBI Taxonomy" id="434131"/>
    <lineage>
        <taxon>Bacteria</taxon>
        <taxon>Pseudomonadati</taxon>
        <taxon>Pseudomonadota</taxon>
        <taxon>Alphaproteobacteria</taxon>
        <taxon>Rickettsiales</taxon>
        <taxon>Anaplasmataceae</taxon>
        <taxon>Neorickettsia</taxon>
    </lineage>
</organism>
<sequence length="482" mass="52851">MRLNVKIGIIAGSIALFTVLVVTLCIVLGKRAEKKAVLERTQEQKGEQDRKTYTPINKEISANQFHINEPVDRVRQAQPLRFPMNSRMNAGRISSNSSLVSSVQTDNERDRGVDSEPEQPFPPAVSVANRYTPYAAYTASGDIDANRFPINEPVDRVTQVQPLQFSIRPEVHVRRTPTNVSFATLEQTGNRSDQSVNEGGQKRGNKFSRAVRNAAKNARKSILHAAHVVANVERGLSNRSARGKLSTLPGLPSSSFRGEETSINISIPGLKGCVLTSDGLLGAAKGTKPNWKGDVVIIDMADEIFKKYKYVGKGASRDLYMALGIFKTSVDKYVKGEINNGQGILDSGILRCGDHSARVVHVSSTDIKEASKRKECKRVLTGAFFETFVVIFDKLRDMKGLSNDSTVMIPVTHLEKRAKSLLQQQCFVEALYLSSKRFGDSSLPEALGVKEVRICCGDLETHTALAELMNQQASASVRTTGA</sequence>
<keyword evidence="2" id="KW-0812">Transmembrane</keyword>
<dbReference type="EMBL" id="CP001431">
    <property type="protein sequence ID" value="ACT69108.1"/>
    <property type="molecule type" value="Genomic_DNA"/>
</dbReference>
<feature type="region of interest" description="Disordered" evidence="1">
    <location>
        <begin position="86"/>
        <end position="125"/>
    </location>
</feature>
<proteinExistence type="predicted"/>